<evidence type="ECO:0000313" key="5">
    <source>
        <dbReference type="EMBL" id="OZC08166.1"/>
    </source>
</evidence>
<evidence type="ECO:0000256" key="2">
    <source>
        <dbReference type="ARBA" id="ARBA00022833"/>
    </source>
</evidence>
<sequence length="99" mass="11528">MAKRNYVELISGRVVRTANINWHPKCLKCDQCGKWLENDGNANIEHGTEIELDKSARCLTDQFHCQLCYDYKCLICAARRHPIGNERAIFFTKKKEKLN</sequence>
<reference evidence="5 6" key="1">
    <citation type="submission" date="2015-12" db="EMBL/GenBank/DDBJ databases">
        <title>Draft genome of the nematode, Onchocerca flexuosa.</title>
        <authorList>
            <person name="Mitreva M."/>
        </authorList>
    </citation>
    <scope>NUCLEOTIDE SEQUENCE [LARGE SCALE GENOMIC DNA]</scope>
    <source>
        <strain evidence="5">Red Deer</strain>
    </source>
</reference>
<keyword evidence="3" id="KW-0440">LIM domain</keyword>
<evidence type="ECO:0000256" key="3">
    <source>
        <dbReference type="ARBA" id="ARBA00023038"/>
    </source>
</evidence>
<keyword evidence="2" id="KW-0862">Zinc</keyword>
<dbReference type="OrthoDB" id="9976881at2759"/>
<dbReference type="AlphaFoldDB" id="A0A238BTE8"/>
<feature type="domain" description="LIM zinc-binding" evidence="4">
    <location>
        <begin position="14"/>
        <end position="42"/>
    </location>
</feature>
<evidence type="ECO:0000259" key="4">
    <source>
        <dbReference type="Pfam" id="PF00412"/>
    </source>
</evidence>
<dbReference type="InterPro" id="IPR001781">
    <property type="entry name" value="Znf_LIM"/>
</dbReference>
<dbReference type="EMBL" id="KZ270014">
    <property type="protein sequence ID" value="OZC08166.1"/>
    <property type="molecule type" value="Genomic_DNA"/>
</dbReference>
<name>A0A238BTE8_9BILA</name>
<evidence type="ECO:0000313" key="6">
    <source>
        <dbReference type="Proteomes" id="UP000242913"/>
    </source>
</evidence>
<keyword evidence="1" id="KW-0479">Metal-binding</keyword>
<protein>
    <recommendedName>
        <fullName evidence="4">LIM zinc-binding domain-containing protein</fullName>
    </recommendedName>
</protein>
<organism evidence="5 6">
    <name type="scientific">Onchocerca flexuosa</name>
    <dbReference type="NCBI Taxonomy" id="387005"/>
    <lineage>
        <taxon>Eukaryota</taxon>
        <taxon>Metazoa</taxon>
        <taxon>Ecdysozoa</taxon>
        <taxon>Nematoda</taxon>
        <taxon>Chromadorea</taxon>
        <taxon>Rhabditida</taxon>
        <taxon>Spirurina</taxon>
        <taxon>Spiruromorpha</taxon>
        <taxon>Filarioidea</taxon>
        <taxon>Onchocercidae</taxon>
        <taxon>Onchocerca</taxon>
    </lineage>
</organism>
<dbReference type="Proteomes" id="UP000242913">
    <property type="component" value="Unassembled WGS sequence"/>
</dbReference>
<evidence type="ECO:0000256" key="1">
    <source>
        <dbReference type="ARBA" id="ARBA00022723"/>
    </source>
</evidence>
<dbReference type="Gene3D" id="2.10.110.10">
    <property type="entry name" value="Cysteine Rich Protein"/>
    <property type="match status" value="1"/>
</dbReference>
<dbReference type="GO" id="GO:0046872">
    <property type="term" value="F:metal ion binding"/>
    <property type="evidence" value="ECO:0007669"/>
    <property type="project" value="UniProtKB-KW"/>
</dbReference>
<proteinExistence type="predicted"/>
<keyword evidence="6" id="KW-1185">Reference proteome</keyword>
<gene>
    <name evidence="5" type="ORF">X798_04859</name>
</gene>
<accession>A0A238BTE8</accession>
<dbReference type="Pfam" id="PF00412">
    <property type="entry name" value="LIM"/>
    <property type="match status" value="1"/>
</dbReference>